<feature type="compositionally biased region" description="Polar residues" evidence="1">
    <location>
        <begin position="204"/>
        <end position="231"/>
    </location>
</feature>
<feature type="compositionally biased region" description="Low complexity" evidence="1">
    <location>
        <begin position="282"/>
        <end position="292"/>
    </location>
</feature>
<feature type="compositionally biased region" description="Polar residues" evidence="1">
    <location>
        <begin position="29"/>
        <end position="42"/>
    </location>
</feature>
<dbReference type="AlphaFoldDB" id="A0A1B6ME00"/>
<feature type="compositionally biased region" description="Low complexity" evidence="1">
    <location>
        <begin position="454"/>
        <end position="463"/>
    </location>
</feature>
<feature type="compositionally biased region" description="Basic and acidic residues" evidence="1">
    <location>
        <begin position="135"/>
        <end position="161"/>
    </location>
</feature>
<accession>A0A1B6ME00</accession>
<feature type="region of interest" description="Disordered" evidence="1">
    <location>
        <begin position="116"/>
        <end position="295"/>
    </location>
</feature>
<feature type="compositionally biased region" description="Basic residues" evidence="1">
    <location>
        <begin position="236"/>
        <end position="246"/>
    </location>
</feature>
<feature type="region of interest" description="Disordered" evidence="1">
    <location>
        <begin position="454"/>
        <end position="476"/>
    </location>
</feature>
<evidence type="ECO:0000313" key="2">
    <source>
        <dbReference type="EMBL" id="JAT34119.1"/>
    </source>
</evidence>
<name>A0A1B6ME00_9HEMI</name>
<proteinExistence type="predicted"/>
<evidence type="ECO:0000256" key="1">
    <source>
        <dbReference type="SAM" id="MobiDB-lite"/>
    </source>
</evidence>
<reference evidence="2" key="1">
    <citation type="submission" date="2015-11" db="EMBL/GenBank/DDBJ databases">
        <title>De novo transcriptome assembly of four potential Pierce s Disease insect vectors from Arizona vineyards.</title>
        <authorList>
            <person name="Tassone E.E."/>
        </authorList>
    </citation>
    <scope>NUCLEOTIDE SEQUENCE</scope>
</reference>
<dbReference type="EMBL" id="GEBQ01005858">
    <property type="protein sequence ID" value="JAT34119.1"/>
    <property type="molecule type" value="Transcribed_RNA"/>
</dbReference>
<sequence length="484" mass="53563">MSPAPQGTLEVEKYIGSYLISQRIPPNANKGSNQKRYQNQQQHHVKPKNYETEKIRNFNKFCFPGREHVGGSPRYTAPPGQMPLPVDCPGYNNHYGKHNPGGSGWAGVPLISMTSSHHRRNKKVLNPPQGQKYNHRPDHQNGFVKGKDSEDNSQHDPDRSPLTRLAIHTQGAPLIQAGRYNNRSRGNYPPTRVYRGDAAPPATTPNKDQPCGNTDNLSVASDESSGNSENSLPRIIKPRKRRKKDRKPIPGATTATSSTPNESSQYARAVSSPVVPSRYEHSASAANSSENNTTDLLSETHVTPVKEKQSEDLIDPLASADEFPFGNLLDDEEDRGSELSSCAPATLCQCRYCDPSGVIWDVDQRCYSPFLTPPSPTDRLFRPYRQPSPSHYFNGDLGVVLRRSWSDPSPNYILPSPEHVNDKREVRSSSPAGLQVSSEIVTSLNGHRDIEIKFFSSPSPSESSKAKIGGSDRDLSDRCFVVEE</sequence>
<feature type="region of interest" description="Disordered" evidence="1">
    <location>
        <begin position="22"/>
        <end position="51"/>
    </location>
</feature>
<feature type="compositionally biased region" description="Polar residues" evidence="1">
    <location>
        <begin position="253"/>
        <end position="266"/>
    </location>
</feature>
<gene>
    <name evidence="2" type="ORF">g.16073</name>
</gene>
<organism evidence="2">
    <name type="scientific">Graphocephala atropunctata</name>
    <dbReference type="NCBI Taxonomy" id="36148"/>
    <lineage>
        <taxon>Eukaryota</taxon>
        <taxon>Metazoa</taxon>
        <taxon>Ecdysozoa</taxon>
        <taxon>Arthropoda</taxon>
        <taxon>Hexapoda</taxon>
        <taxon>Insecta</taxon>
        <taxon>Pterygota</taxon>
        <taxon>Neoptera</taxon>
        <taxon>Paraneoptera</taxon>
        <taxon>Hemiptera</taxon>
        <taxon>Auchenorrhyncha</taxon>
        <taxon>Membracoidea</taxon>
        <taxon>Cicadellidae</taxon>
        <taxon>Cicadellinae</taxon>
        <taxon>Cicadellini</taxon>
        <taxon>Graphocephala</taxon>
    </lineage>
</organism>
<protein>
    <submittedName>
        <fullName evidence="2">Uncharacterized protein</fullName>
    </submittedName>
</protein>